<dbReference type="Proteomes" id="UP001362999">
    <property type="component" value="Unassembled WGS sequence"/>
</dbReference>
<keyword evidence="2" id="KW-1185">Reference proteome</keyword>
<reference evidence="1 2" key="1">
    <citation type="journal article" date="2024" name="J Genomics">
        <title>Draft genome sequencing and assembly of Favolaschia claudopus CIRM-BRFM 2984 isolated from oak limbs.</title>
        <authorList>
            <person name="Navarro D."/>
            <person name="Drula E."/>
            <person name="Chaduli D."/>
            <person name="Cazenave R."/>
            <person name="Ahrendt S."/>
            <person name="Wang J."/>
            <person name="Lipzen A."/>
            <person name="Daum C."/>
            <person name="Barry K."/>
            <person name="Grigoriev I.V."/>
            <person name="Favel A."/>
            <person name="Rosso M.N."/>
            <person name="Martin F."/>
        </authorList>
    </citation>
    <scope>NUCLEOTIDE SEQUENCE [LARGE SCALE GENOMIC DNA]</scope>
    <source>
        <strain evidence="1 2">CIRM-BRFM 2984</strain>
    </source>
</reference>
<comment type="caution">
    <text evidence="1">The sequence shown here is derived from an EMBL/GenBank/DDBJ whole genome shotgun (WGS) entry which is preliminary data.</text>
</comment>
<proteinExistence type="predicted"/>
<protein>
    <submittedName>
        <fullName evidence="1">Uncharacterized protein</fullName>
    </submittedName>
</protein>
<organism evidence="1 2">
    <name type="scientific">Favolaschia claudopus</name>
    <dbReference type="NCBI Taxonomy" id="2862362"/>
    <lineage>
        <taxon>Eukaryota</taxon>
        <taxon>Fungi</taxon>
        <taxon>Dikarya</taxon>
        <taxon>Basidiomycota</taxon>
        <taxon>Agaricomycotina</taxon>
        <taxon>Agaricomycetes</taxon>
        <taxon>Agaricomycetidae</taxon>
        <taxon>Agaricales</taxon>
        <taxon>Marasmiineae</taxon>
        <taxon>Mycenaceae</taxon>
        <taxon>Favolaschia</taxon>
    </lineage>
</organism>
<name>A0AAV9ZA57_9AGAR</name>
<evidence type="ECO:0000313" key="1">
    <source>
        <dbReference type="EMBL" id="KAK6975076.1"/>
    </source>
</evidence>
<sequence>MQPTLGEKQTPFFFTLAFFATNDVRDHMLSFLPLVALMTYRQVNSMALYHVMEITRRRVMRYTAPFFCTTGERDVFFHVLDDLHSWIIGPVALAVLSFGFDPAAPSHLTVISSRHSERAWIDFMCKVLHFKCKSYIGGRGVHPLAHQLMVFNHPKVPGRFVTVTTPRESSFHELFLNGSSTLMTNAVSAQEIICTYVDLTSNFEGVYGFAHANTMDIMPIGPVSAIPVPASDRPCRLKPRTPFEKGVKLHVSTRVLGRPCGLACPALRRISTDLEGIGHWRWGGLDRLYWEEDENLNKMASSDIQYCTGVVCRNTLCENFSPY</sequence>
<gene>
    <name evidence="1" type="ORF">R3P38DRAFT_3238210</name>
</gene>
<dbReference type="EMBL" id="JAWWNJ010000175">
    <property type="protein sequence ID" value="KAK6975076.1"/>
    <property type="molecule type" value="Genomic_DNA"/>
</dbReference>
<accession>A0AAV9ZA57</accession>
<dbReference type="AlphaFoldDB" id="A0AAV9ZA57"/>
<evidence type="ECO:0000313" key="2">
    <source>
        <dbReference type="Proteomes" id="UP001362999"/>
    </source>
</evidence>